<comment type="caution">
    <text evidence="1">The sequence shown here is derived from an EMBL/GenBank/DDBJ whole genome shotgun (WGS) entry which is preliminary data.</text>
</comment>
<evidence type="ECO:0000313" key="2">
    <source>
        <dbReference type="Proteomes" id="UP001183643"/>
    </source>
</evidence>
<sequence>MEFSPQLIHNIEQAAAAHRNGDSATVREVYHRMHEAGMCQEAHALIRVLNEETQTRLLMSTLTGGPTFQVQFYAI</sequence>
<evidence type="ECO:0000313" key="1">
    <source>
        <dbReference type="EMBL" id="MDR7277642.1"/>
    </source>
</evidence>
<organism evidence="1 2">
    <name type="scientific">Catenuloplanes atrovinosus</name>
    <dbReference type="NCBI Taxonomy" id="137266"/>
    <lineage>
        <taxon>Bacteria</taxon>
        <taxon>Bacillati</taxon>
        <taxon>Actinomycetota</taxon>
        <taxon>Actinomycetes</taxon>
        <taxon>Micromonosporales</taxon>
        <taxon>Micromonosporaceae</taxon>
        <taxon>Catenuloplanes</taxon>
    </lineage>
</organism>
<gene>
    <name evidence="1" type="ORF">J2S41_004420</name>
</gene>
<dbReference type="Proteomes" id="UP001183643">
    <property type="component" value="Unassembled WGS sequence"/>
</dbReference>
<accession>A0AAE3YQZ8</accession>
<dbReference type="EMBL" id="JAVDYB010000001">
    <property type="protein sequence ID" value="MDR7277642.1"/>
    <property type="molecule type" value="Genomic_DNA"/>
</dbReference>
<dbReference type="AlphaFoldDB" id="A0AAE3YQZ8"/>
<protein>
    <submittedName>
        <fullName evidence="1">Uncharacterized protein</fullName>
    </submittedName>
</protein>
<reference evidence="1" key="1">
    <citation type="submission" date="2023-07" db="EMBL/GenBank/DDBJ databases">
        <title>Sequencing the genomes of 1000 actinobacteria strains.</title>
        <authorList>
            <person name="Klenk H.-P."/>
        </authorList>
    </citation>
    <scope>NUCLEOTIDE SEQUENCE</scope>
    <source>
        <strain evidence="1">DSM 44707</strain>
    </source>
</reference>
<proteinExistence type="predicted"/>
<dbReference type="RefSeq" id="WP_310370055.1">
    <property type="nucleotide sequence ID" value="NZ_JAVDYB010000001.1"/>
</dbReference>
<name>A0AAE3YQZ8_9ACTN</name>
<keyword evidence="2" id="KW-1185">Reference proteome</keyword>